<evidence type="ECO:0000313" key="1">
    <source>
        <dbReference type="EMBL" id="VEN46921.1"/>
    </source>
</evidence>
<dbReference type="PANTHER" id="PTHR45823:SF1">
    <property type="entry name" value="T-SNARE COILED-COIL HOMOLOGY DOMAIN-CONTAINING PROTEIN"/>
    <property type="match status" value="1"/>
</dbReference>
<dbReference type="PANTHER" id="PTHR45823">
    <property type="entry name" value="T-SNARE COILED-COIL HOMOLOGY DOMAIN-CONTAINING PROTEIN"/>
    <property type="match status" value="1"/>
</dbReference>
<dbReference type="EMBL" id="CAACVG010007758">
    <property type="protein sequence ID" value="VEN46921.1"/>
    <property type="molecule type" value="Genomic_DNA"/>
</dbReference>
<name>A0A653CG70_CALMS</name>
<sequence length="112" mass="13041">MQFENIARMNNWSNEEKACVLTSMLRNFAAIILENLCSWDLRDYDKIPSALKLRFGDTHLTQLLHEQLHNRTQQPKEDLSTFAYEVQSLAKRAFVCSPIETQEYVAFVSLSK</sequence>
<keyword evidence="2" id="KW-1185">Reference proteome</keyword>
<accession>A0A653CG70</accession>
<gene>
    <name evidence="1" type="ORF">CALMAC_LOCUS8853</name>
</gene>
<evidence type="ECO:0000313" key="2">
    <source>
        <dbReference type="Proteomes" id="UP000410492"/>
    </source>
</evidence>
<evidence type="ECO:0008006" key="3">
    <source>
        <dbReference type="Google" id="ProtNLM"/>
    </source>
</evidence>
<feature type="non-terminal residue" evidence="1">
    <location>
        <position position="112"/>
    </location>
</feature>
<organism evidence="1 2">
    <name type="scientific">Callosobruchus maculatus</name>
    <name type="common">Southern cowpea weevil</name>
    <name type="synonym">Pulse bruchid</name>
    <dbReference type="NCBI Taxonomy" id="64391"/>
    <lineage>
        <taxon>Eukaryota</taxon>
        <taxon>Metazoa</taxon>
        <taxon>Ecdysozoa</taxon>
        <taxon>Arthropoda</taxon>
        <taxon>Hexapoda</taxon>
        <taxon>Insecta</taxon>
        <taxon>Pterygota</taxon>
        <taxon>Neoptera</taxon>
        <taxon>Endopterygota</taxon>
        <taxon>Coleoptera</taxon>
        <taxon>Polyphaga</taxon>
        <taxon>Cucujiformia</taxon>
        <taxon>Chrysomeloidea</taxon>
        <taxon>Chrysomelidae</taxon>
        <taxon>Bruchinae</taxon>
        <taxon>Bruchini</taxon>
        <taxon>Callosobruchus</taxon>
    </lineage>
</organism>
<dbReference type="AlphaFoldDB" id="A0A653CG70"/>
<proteinExistence type="predicted"/>
<protein>
    <recommendedName>
        <fullName evidence="3">Retrotransposon gag domain-containing protein</fullName>
    </recommendedName>
</protein>
<dbReference type="Proteomes" id="UP000410492">
    <property type="component" value="Unassembled WGS sequence"/>
</dbReference>
<dbReference type="OrthoDB" id="6713831at2759"/>
<reference evidence="1 2" key="1">
    <citation type="submission" date="2019-01" db="EMBL/GenBank/DDBJ databases">
        <authorList>
            <person name="Sayadi A."/>
        </authorList>
    </citation>
    <scope>NUCLEOTIDE SEQUENCE [LARGE SCALE GENOMIC DNA]</scope>
</reference>